<dbReference type="EMBL" id="JBBPFD010000009">
    <property type="protein sequence ID" value="KAK7913290.1"/>
    <property type="molecule type" value="Genomic_DNA"/>
</dbReference>
<dbReference type="AlphaFoldDB" id="A0AAW0P9A4"/>
<evidence type="ECO:0000313" key="2">
    <source>
        <dbReference type="EMBL" id="KAK7913290.1"/>
    </source>
</evidence>
<name>A0AAW0P9A4_9GOBI</name>
<sequence>MHEGELFTLPPKMPNRLPRPKSLLQALAHRRSSFLYQYSAAFETPTDPNSRRENKLTPLCAKARLKDGALITETAGKSKHPGEISTSRRISPRCREENYRTQYPST</sequence>
<accession>A0AAW0P9A4</accession>
<keyword evidence="3" id="KW-1185">Reference proteome</keyword>
<feature type="region of interest" description="Disordered" evidence="1">
    <location>
        <begin position="72"/>
        <end position="106"/>
    </location>
</feature>
<evidence type="ECO:0000313" key="3">
    <source>
        <dbReference type="Proteomes" id="UP001460270"/>
    </source>
</evidence>
<reference evidence="3" key="1">
    <citation type="submission" date="2024-04" db="EMBL/GenBank/DDBJ databases">
        <title>Salinicola lusitanus LLJ914,a marine bacterium isolated from the Okinawa Trough.</title>
        <authorList>
            <person name="Li J."/>
        </authorList>
    </citation>
    <scope>NUCLEOTIDE SEQUENCE [LARGE SCALE GENOMIC DNA]</scope>
</reference>
<organism evidence="2 3">
    <name type="scientific">Mugilogobius chulae</name>
    <name type="common">yellowstripe goby</name>
    <dbReference type="NCBI Taxonomy" id="88201"/>
    <lineage>
        <taxon>Eukaryota</taxon>
        <taxon>Metazoa</taxon>
        <taxon>Chordata</taxon>
        <taxon>Craniata</taxon>
        <taxon>Vertebrata</taxon>
        <taxon>Euteleostomi</taxon>
        <taxon>Actinopterygii</taxon>
        <taxon>Neopterygii</taxon>
        <taxon>Teleostei</taxon>
        <taxon>Neoteleostei</taxon>
        <taxon>Acanthomorphata</taxon>
        <taxon>Gobiaria</taxon>
        <taxon>Gobiiformes</taxon>
        <taxon>Gobioidei</taxon>
        <taxon>Gobiidae</taxon>
        <taxon>Gobionellinae</taxon>
        <taxon>Mugilogobius</taxon>
    </lineage>
</organism>
<evidence type="ECO:0000256" key="1">
    <source>
        <dbReference type="SAM" id="MobiDB-lite"/>
    </source>
</evidence>
<dbReference type="Proteomes" id="UP001460270">
    <property type="component" value="Unassembled WGS sequence"/>
</dbReference>
<protein>
    <submittedName>
        <fullName evidence="2">Uncharacterized protein</fullName>
    </submittedName>
</protein>
<comment type="caution">
    <text evidence="2">The sequence shown here is derived from an EMBL/GenBank/DDBJ whole genome shotgun (WGS) entry which is preliminary data.</text>
</comment>
<gene>
    <name evidence="2" type="ORF">WMY93_013501</name>
</gene>
<proteinExistence type="predicted"/>